<evidence type="ECO:0000256" key="6">
    <source>
        <dbReference type="ARBA" id="ARBA00022989"/>
    </source>
</evidence>
<accession>A0A9W7A0J0</accession>
<comment type="caution">
    <text evidence="9">The sequence shown here is derived from an EMBL/GenBank/DDBJ whole genome shotgun (WGS) entry which is preliminary data.</text>
</comment>
<evidence type="ECO:0000256" key="5">
    <source>
        <dbReference type="ARBA" id="ARBA00022692"/>
    </source>
</evidence>
<keyword evidence="3" id="KW-1003">Cell membrane</keyword>
<feature type="transmembrane region" description="Helical" evidence="8">
    <location>
        <begin position="109"/>
        <end position="130"/>
    </location>
</feature>
<feature type="transmembrane region" description="Helical" evidence="8">
    <location>
        <begin position="6"/>
        <end position="27"/>
    </location>
</feature>
<feature type="transmembrane region" description="Helical" evidence="8">
    <location>
        <begin position="358"/>
        <end position="377"/>
    </location>
</feature>
<feature type="transmembrane region" description="Helical" evidence="8">
    <location>
        <begin position="142"/>
        <end position="164"/>
    </location>
</feature>
<dbReference type="EMBL" id="BRXY01000065">
    <property type="protein sequence ID" value="GMH60458.1"/>
    <property type="molecule type" value="Genomic_DNA"/>
</dbReference>
<evidence type="ECO:0000256" key="8">
    <source>
        <dbReference type="SAM" id="Phobius"/>
    </source>
</evidence>
<evidence type="ECO:0000256" key="2">
    <source>
        <dbReference type="ARBA" id="ARBA00022448"/>
    </source>
</evidence>
<feature type="transmembrane region" description="Helical" evidence="8">
    <location>
        <begin position="324"/>
        <end position="346"/>
    </location>
</feature>
<comment type="subcellular location">
    <subcellularLocation>
        <location evidence="1">Cell inner membrane</location>
        <topology evidence="1">Multi-pass membrane protein</topology>
    </subcellularLocation>
</comment>
<keyword evidence="4" id="KW-0997">Cell inner membrane</keyword>
<evidence type="ECO:0000256" key="4">
    <source>
        <dbReference type="ARBA" id="ARBA00022519"/>
    </source>
</evidence>
<evidence type="ECO:0000313" key="10">
    <source>
        <dbReference type="Proteomes" id="UP001165085"/>
    </source>
</evidence>
<feature type="transmembrane region" description="Helical" evidence="8">
    <location>
        <begin position="416"/>
        <end position="433"/>
    </location>
</feature>
<keyword evidence="6 8" id="KW-1133">Transmembrane helix</keyword>
<dbReference type="Proteomes" id="UP001165085">
    <property type="component" value="Unassembled WGS sequence"/>
</dbReference>
<proteinExistence type="predicted"/>
<dbReference type="InterPro" id="IPR018227">
    <property type="entry name" value="Amino_acid_transport_2"/>
</dbReference>
<feature type="transmembrane region" description="Helical" evidence="8">
    <location>
        <begin position="389"/>
        <end position="410"/>
    </location>
</feature>
<sequence>MASPTHRLLTFCIIAYSFHHVYSFYIVQSTLSSSRPSLEQSSFSSLRIPQKTCLASSLPPRPTSKSNLSLGRSTKKSTSLKYLNYELYNDVAQPFQKTKGVTTKSPSPSTILSCITSLTGTTVGATLLTFPPLAHASPLPSSLIFLSCYSLNLLSGLVLVKLFVESETDNFKDLTESILPNISKPVQLASTLMNGSILVYCLHSFPPILNSLLSLPSTLPLSTFESLSLTTLTILLCLSSSKTVDNYNKLFVTGMFSTFLILCLQSHPDVPDVTTEWSSLKSFLPLTLLGGVYQNMIPHCISLIKTDLTEDNKYGHYVNENDYVIKWSNIVIAAGSLIPTLMFIIWCMIDSPSSIVNTSWFEIMVILSSTIGCMVSLKNELPEIKGWKNTVFMGGLAGSVAVGMGGGLGGEEVLDWVGGGIVPFLYFGLPGGMKAVKERREKDGEG</sequence>
<keyword evidence="10" id="KW-1185">Reference proteome</keyword>
<evidence type="ECO:0000313" key="9">
    <source>
        <dbReference type="EMBL" id="GMH60458.1"/>
    </source>
</evidence>
<evidence type="ECO:0000256" key="1">
    <source>
        <dbReference type="ARBA" id="ARBA00004429"/>
    </source>
</evidence>
<evidence type="ECO:0000256" key="3">
    <source>
        <dbReference type="ARBA" id="ARBA00022475"/>
    </source>
</evidence>
<gene>
    <name evidence="9" type="ORF">TrST_g5661</name>
</gene>
<dbReference type="Pfam" id="PF03222">
    <property type="entry name" value="Trp_Tyr_perm"/>
    <property type="match status" value="1"/>
</dbReference>
<dbReference type="PANTHER" id="PTHR32195">
    <property type="entry name" value="OS07G0662800 PROTEIN"/>
    <property type="match status" value="1"/>
</dbReference>
<keyword evidence="2" id="KW-0813">Transport</keyword>
<keyword evidence="7 8" id="KW-0472">Membrane</keyword>
<dbReference type="PANTHER" id="PTHR32195:SF26">
    <property type="entry name" value="TRYPTOPHAN OR TYROSINE TRANSPORTER PROTEIN"/>
    <property type="match status" value="1"/>
</dbReference>
<evidence type="ECO:0000256" key="7">
    <source>
        <dbReference type="ARBA" id="ARBA00023136"/>
    </source>
</evidence>
<protein>
    <submittedName>
        <fullName evidence="9">Uncharacterized protein</fullName>
    </submittedName>
</protein>
<name>A0A9W7A0J0_9STRA</name>
<reference evidence="10" key="1">
    <citation type="journal article" date="2023" name="Commun. Biol.">
        <title>Genome analysis of Parmales, the sister group of diatoms, reveals the evolutionary specialization of diatoms from phago-mixotrophs to photoautotrophs.</title>
        <authorList>
            <person name="Ban H."/>
            <person name="Sato S."/>
            <person name="Yoshikawa S."/>
            <person name="Yamada K."/>
            <person name="Nakamura Y."/>
            <person name="Ichinomiya M."/>
            <person name="Sato N."/>
            <person name="Blanc-Mathieu R."/>
            <person name="Endo H."/>
            <person name="Kuwata A."/>
            <person name="Ogata H."/>
        </authorList>
    </citation>
    <scope>NUCLEOTIDE SEQUENCE [LARGE SCALE GENOMIC DNA]</scope>
    <source>
        <strain evidence="10">NIES 3701</strain>
    </source>
</reference>
<dbReference type="OrthoDB" id="10643907at2759"/>
<dbReference type="GO" id="GO:0003333">
    <property type="term" value="P:amino acid transmembrane transport"/>
    <property type="evidence" value="ECO:0007669"/>
    <property type="project" value="InterPro"/>
</dbReference>
<dbReference type="GO" id="GO:0005886">
    <property type="term" value="C:plasma membrane"/>
    <property type="evidence" value="ECO:0007669"/>
    <property type="project" value="UniProtKB-SubCell"/>
</dbReference>
<keyword evidence="5 8" id="KW-0812">Transmembrane</keyword>
<dbReference type="AlphaFoldDB" id="A0A9W7A0J0"/>
<organism evidence="9 10">
    <name type="scientific">Triparma strigata</name>
    <dbReference type="NCBI Taxonomy" id="1606541"/>
    <lineage>
        <taxon>Eukaryota</taxon>
        <taxon>Sar</taxon>
        <taxon>Stramenopiles</taxon>
        <taxon>Ochrophyta</taxon>
        <taxon>Bolidophyceae</taxon>
        <taxon>Parmales</taxon>
        <taxon>Triparmaceae</taxon>
        <taxon>Triparma</taxon>
    </lineage>
</organism>